<dbReference type="NCBIfam" id="TIGR00901">
    <property type="entry name" value="2A0125"/>
    <property type="match status" value="1"/>
</dbReference>
<feature type="transmembrane region" description="Helical" evidence="6">
    <location>
        <begin position="20"/>
        <end position="40"/>
    </location>
</feature>
<dbReference type="InterPro" id="IPR036259">
    <property type="entry name" value="MFS_trans_sf"/>
</dbReference>
<feature type="transmembrane region" description="Helical" evidence="6">
    <location>
        <begin position="352"/>
        <end position="369"/>
    </location>
</feature>
<dbReference type="PANTHER" id="PTHR12778:SF10">
    <property type="entry name" value="MAJOR FACILITATOR SUPERFAMILY DOMAIN-CONTAINING PROTEIN 3"/>
    <property type="match status" value="1"/>
</dbReference>
<evidence type="ECO:0000259" key="7">
    <source>
        <dbReference type="PROSITE" id="PS50850"/>
    </source>
</evidence>
<feature type="transmembrane region" description="Helical" evidence="6">
    <location>
        <begin position="321"/>
        <end position="345"/>
    </location>
</feature>
<protein>
    <submittedName>
        <fullName evidence="8">MFS transporter</fullName>
    </submittedName>
</protein>
<proteinExistence type="predicted"/>
<keyword evidence="2" id="KW-0813">Transport</keyword>
<evidence type="ECO:0000256" key="4">
    <source>
        <dbReference type="ARBA" id="ARBA00022989"/>
    </source>
</evidence>
<comment type="subcellular location">
    <subcellularLocation>
        <location evidence="1">Membrane</location>
        <topology evidence="1">Multi-pass membrane protein</topology>
    </subcellularLocation>
</comment>
<evidence type="ECO:0000256" key="3">
    <source>
        <dbReference type="ARBA" id="ARBA00022692"/>
    </source>
</evidence>
<dbReference type="RefSeq" id="WP_263125203.1">
    <property type="nucleotide sequence ID" value="NZ_CP106753.1"/>
</dbReference>
<dbReference type="InterPro" id="IPR004752">
    <property type="entry name" value="AmpG_permease/AT-1"/>
</dbReference>
<feature type="transmembrane region" description="Helical" evidence="6">
    <location>
        <begin position="83"/>
        <end position="102"/>
    </location>
</feature>
<feature type="transmembrane region" description="Helical" evidence="6">
    <location>
        <begin position="52"/>
        <end position="71"/>
    </location>
</feature>
<evidence type="ECO:0000256" key="1">
    <source>
        <dbReference type="ARBA" id="ARBA00004141"/>
    </source>
</evidence>
<dbReference type="Pfam" id="PF07690">
    <property type="entry name" value="MFS_1"/>
    <property type="match status" value="1"/>
</dbReference>
<feature type="transmembrane region" description="Helical" evidence="6">
    <location>
        <begin position="291"/>
        <end position="309"/>
    </location>
</feature>
<dbReference type="PROSITE" id="PS50850">
    <property type="entry name" value="MFS"/>
    <property type="match status" value="1"/>
</dbReference>
<gene>
    <name evidence="8" type="ORF">N8I74_01765</name>
</gene>
<evidence type="ECO:0000256" key="5">
    <source>
        <dbReference type="ARBA" id="ARBA00023136"/>
    </source>
</evidence>
<feature type="domain" description="Major facilitator superfamily (MFS) profile" evidence="7">
    <location>
        <begin position="14"/>
        <end position="408"/>
    </location>
</feature>
<evidence type="ECO:0000256" key="6">
    <source>
        <dbReference type="SAM" id="Phobius"/>
    </source>
</evidence>
<sequence>MSLATYTAVFTNRRIAAAMFLGFASGLPLALTGSTLQAWLSDAGLDVKTIGWFTLVGQPYTWKFLWAPLIDRFVPPLLGRRRGWMVLAQLALALAIAGMGGLDPQQHLATFAVLAVMIAFFSATQDVVIDAYRTELVHHEERGAAAAVGVFGYRMAMLTSGALALILADGILSWQHTYWVMAALMGGMVLVSFLAPEPTLAARPPLTLSEAVVAPLREFFSRKGALLLLALVIAYKLGDAFAGSLSTKFLLDMGYSKSLIGQANKVFGLIATIVGGFAGAALMVKLGLYRSLLWFGTAQAFTNLGYWLIATTTSPGNELLFLAIGLENLAGGMGTTAAVALLMALCNVRFTATQYALLSALAAFGRVYVGPASGYIVAAFGWADFFVISVLAALPGVLLVWSMRARIRALDHDPQAATAQE</sequence>
<organism evidence="8 9">
    <name type="scientific">Chitiniphilus purpureus</name>
    <dbReference type="NCBI Taxonomy" id="2981137"/>
    <lineage>
        <taxon>Bacteria</taxon>
        <taxon>Pseudomonadati</taxon>
        <taxon>Pseudomonadota</taxon>
        <taxon>Betaproteobacteria</taxon>
        <taxon>Neisseriales</taxon>
        <taxon>Chitinibacteraceae</taxon>
        <taxon>Chitiniphilus</taxon>
    </lineage>
</organism>
<feature type="transmembrane region" description="Helical" evidence="6">
    <location>
        <begin position="144"/>
        <end position="166"/>
    </location>
</feature>
<dbReference type="Proteomes" id="UP001061302">
    <property type="component" value="Chromosome"/>
</dbReference>
<accession>A0ABY6DNI4</accession>
<keyword evidence="4 6" id="KW-1133">Transmembrane helix</keyword>
<evidence type="ECO:0000313" key="8">
    <source>
        <dbReference type="EMBL" id="UXY15768.1"/>
    </source>
</evidence>
<dbReference type="InterPro" id="IPR020846">
    <property type="entry name" value="MFS_dom"/>
</dbReference>
<evidence type="ECO:0000313" key="9">
    <source>
        <dbReference type="Proteomes" id="UP001061302"/>
    </source>
</evidence>
<feature type="transmembrane region" description="Helical" evidence="6">
    <location>
        <begin position="225"/>
        <end position="246"/>
    </location>
</feature>
<evidence type="ECO:0000256" key="2">
    <source>
        <dbReference type="ARBA" id="ARBA00022448"/>
    </source>
</evidence>
<dbReference type="Gene3D" id="1.20.1250.20">
    <property type="entry name" value="MFS general substrate transporter like domains"/>
    <property type="match status" value="2"/>
</dbReference>
<feature type="transmembrane region" description="Helical" evidence="6">
    <location>
        <begin position="108"/>
        <end position="132"/>
    </location>
</feature>
<feature type="transmembrane region" description="Helical" evidence="6">
    <location>
        <begin position="375"/>
        <end position="401"/>
    </location>
</feature>
<dbReference type="CDD" id="cd17486">
    <property type="entry name" value="MFS_AmpG_like"/>
    <property type="match status" value="1"/>
</dbReference>
<reference evidence="8" key="1">
    <citation type="submission" date="2022-10" db="EMBL/GenBank/DDBJ databases">
        <title>Chitiniphilus purpureus sp. nov., a novel chitin-degrading bacterium isolated from crawfish pond sediment.</title>
        <authorList>
            <person name="Li K."/>
        </authorList>
    </citation>
    <scope>NUCLEOTIDE SEQUENCE</scope>
    <source>
        <strain evidence="8">CD1</strain>
    </source>
</reference>
<feature type="transmembrane region" description="Helical" evidence="6">
    <location>
        <begin position="178"/>
        <end position="195"/>
    </location>
</feature>
<dbReference type="InterPro" id="IPR011701">
    <property type="entry name" value="MFS"/>
</dbReference>
<name>A0ABY6DNI4_9NEIS</name>
<dbReference type="SUPFAM" id="SSF103473">
    <property type="entry name" value="MFS general substrate transporter"/>
    <property type="match status" value="1"/>
</dbReference>
<keyword evidence="9" id="KW-1185">Reference proteome</keyword>
<keyword evidence="3 6" id="KW-0812">Transmembrane</keyword>
<dbReference type="PANTHER" id="PTHR12778">
    <property type="entry name" value="SOLUTE CARRIER FAMILY 33 ACETYL-COA TRANSPORTER -RELATED"/>
    <property type="match status" value="1"/>
</dbReference>
<feature type="transmembrane region" description="Helical" evidence="6">
    <location>
        <begin position="266"/>
        <end position="284"/>
    </location>
</feature>
<dbReference type="EMBL" id="CP106753">
    <property type="protein sequence ID" value="UXY15768.1"/>
    <property type="molecule type" value="Genomic_DNA"/>
</dbReference>
<keyword evidence="5 6" id="KW-0472">Membrane</keyword>